<dbReference type="GO" id="GO:0000166">
    <property type="term" value="F:nucleotide binding"/>
    <property type="evidence" value="ECO:0007669"/>
    <property type="project" value="UniProtKB-KW"/>
</dbReference>
<organism evidence="10 11">
    <name type="scientific">Eleusine coracana subsp. coracana</name>
    <dbReference type="NCBI Taxonomy" id="191504"/>
    <lineage>
        <taxon>Eukaryota</taxon>
        <taxon>Viridiplantae</taxon>
        <taxon>Streptophyta</taxon>
        <taxon>Embryophyta</taxon>
        <taxon>Tracheophyta</taxon>
        <taxon>Spermatophyta</taxon>
        <taxon>Magnoliopsida</taxon>
        <taxon>Liliopsida</taxon>
        <taxon>Poales</taxon>
        <taxon>Poaceae</taxon>
        <taxon>PACMAD clade</taxon>
        <taxon>Chloridoideae</taxon>
        <taxon>Cynodonteae</taxon>
        <taxon>Eleusininae</taxon>
        <taxon>Eleusine</taxon>
    </lineage>
</organism>
<keyword evidence="3" id="KW-0677">Repeat</keyword>
<evidence type="ECO:0000256" key="3">
    <source>
        <dbReference type="ARBA" id="ARBA00022737"/>
    </source>
</evidence>
<dbReference type="Pfam" id="PF18052">
    <property type="entry name" value="Rx_N"/>
    <property type="match status" value="1"/>
</dbReference>
<dbReference type="SUPFAM" id="SSF52047">
    <property type="entry name" value="RNI-like"/>
    <property type="match status" value="1"/>
</dbReference>
<comment type="similarity">
    <text evidence="1">Belongs to the disease resistance NB-LRR family.</text>
</comment>
<dbReference type="Gene3D" id="3.80.10.10">
    <property type="entry name" value="Ribonuclease Inhibitor"/>
    <property type="match status" value="1"/>
</dbReference>
<evidence type="ECO:0000259" key="8">
    <source>
        <dbReference type="Pfam" id="PF18052"/>
    </source>
</evidence>
<dbReference type="Pfam" id="PF00560">
    <property type="entry name" value="LRR_1"/>
    <property type="match status" value="1"/>
</dbReference>
<dbReference type="Gene3D" id="1.20.5.4130">
    <property type="match status" value="1"/>
</dbReference>
<dbReference type="GO" id="GO:0006952">
    <property type="term" value="P:defense response"/>
    <property type="evidence" value="ECO:0007669"/>
    <property type="project" value="UniProtKB-KW"/>
</dbReference>
<evidence type="ECO:0000259" key="9">
    <source>
        <dbReference type="Pfam" id="PF23598"/>
    </source>
</evidence>
<feature type="compositionally biased region" description="Basic and acidic residues" evidence="7">
    <location>
        <begin position="573"/>
        <end position="584"/>
    </location>
</feature>
<dbReference type="InterPro" id="IPR041118">
    <property type="entry name" value="Rx_N"/>
</dbReference>
<dbReference type="EMBL" id="BQKI01000005">
    <property type="protein sequence ID" value="GJM94502.1"/>
    <property type="molecule type" value="Genomic_DNA"/>
</dbReference>
<evidence type="ECO:0000256" key="2">
    <source>
        <dbReference type="ARBA" id="ARBA00022614"/>
    </source>
</evidence>
<feature type="domain" description="Disease resistance N-terminal" evidence="8">
    <location>
        <begin position="12"/>
        <end position="72"/>
    </location>
</feature>
<evidence type="ECO:0000256" key="5">
    <source>
        <dbReference type="ARBA" id="ARBA00022821"/>
    </source>
</evidence>
<feature type="domain" description="Disease resistance R13L4/SHOC-2-like LRR" evidence="9">
    <location>
        <begin position="204"/>
        <end position="346"/>
    </location>
</feature>
<keyword evidence="6" id="KW-0175">Coiled coil</keyword>
<evidence type="ECO:0000256" key="6">
    <source>
        <dbReference type="ARBA" id="ARBA00023054"/>
    </source>
</evidence>
<evidence type="ECO:0000256" key="4">
    <source>
        <dbReference type="ARBA" id="ARBA00022741"/>
    </source>
</evidence>
<dbReference type="Pfam" id="PF23598">
    <property type="entry name" value="LRR_14"/>
    <property type="match status" value="1"/>
</dbReference>
<dbReference type="PANTHER" id="PTHR47186">
    <property type="entry name" value="LEUCINE-RICH REPEAT-CONTAINING PROTEIN 57"/>
    <property type="match status" value="1"/>
</dbReference>
<evidence type="ECO:0000313" key="11">
    <source>
        <dbReference type="Proteomes" id="UP001054889"/>
    </source>
</evidence>
<dbReference type="Proteomes" id="UP001054889">
    <property type="component" value="Unassembled WGS sequence"/>
</dbReference>
<dbReference type="AlphaFoldDB" id="A0AAV5C8U4"/>
<name>A0AAV5C8U4_ELECO</name>
<accession>A0AAV5C8U4</accession>
<sequence>MLRRLATNSRRLELPWKVAEDLAHVSRTMSRLQDMLVTLENQYFKIPANLQDWMRKIKQIAYDMEDLLDEFEDPGGIGSLRSGSWIAKWMALELVGSKHGSLPAYVYGDMYIQELLSISFLQIEGMPSATGTSHTCGPSLLQVHNLVHAFAKYVAGNDLIILDGEDLSIDPYGEMITFYSVVVNNDTGNSTRWKDFLTRARVVSFRNCSSSKLLADSLLKLNHLRVLDLTSCSILELPASIGHLKYLRYLDSSGLKIRSLPNQMSSLQNLETLDLSESYLEELRTFVGWYQKLMYLNLRACVRLKNLPPTLGDLKKLQYLNLSQCSGVSKVLEFICGLVELRFLDLSSCTELQELPHLFGDLTNLEDLNLSGCSSLRNLPESIGHLYFLRFLNLSDCSELQKLPEYIVGLVNLQYLNLAHVFLELTESLSKLERLETLDITGYCLSLSSYTPLTFSGILQKMPNLKLVLTDDSGVESYLSQRIQSSTEIRNVAREVKVVHSLERASELQLQISPYEHTLQETNVGKENTEILQDQTLNEITAASKEFHEEDILERHTSGYVSKRPESTTGHEATYDRGRHFIDG</sequence>
<evidence type="ECO:0008006" key="12">
    <source>
        <dbReference type="Google" id="ProtNLM"/>
    </source>
</evidence>
<feature type="region of interest" description="Disordered" evidence="7">
    <location>
        <begin position="561"/>
        <end position="584"/>
    </location>
</feature>
<reference evidence="10" key="2">
    <citation type="submission" date="2021-12" db="EMBL/GenBank/DDBJ databases">
        <title>Resequencing data analysis of finger millet.</title>
        <authorList>
            <person name="Hatakeyama M."/>
            <person name="Aluri S."/>
            <person name="Balachadran M.T."/>
            <person name="Sivarajan S.R."/>
            <person name="Poveda L."/>
            <person name="Shimizu-Inatsugi R."/>
            <person name="Schlapbach R."/>
            <person name="Sreeman S.M."/>
            <person name="Shimizu K.K."/>
        </authorList>
    </citation>
    <scope>NUCLEOTIDE SEQUENCE</scope>
</reference>
<keyword evidence="11" id="KW-1185">Reference proteome</keyword>
<keyword evidence="2" id="KW-0433">Leucine-rich repeat</keyword>
<keyword evidence="4" id="KW-0547">Nucleotide-binding</keyword>
<proteinExistence type="inferred from homology"/>
<dbReference type="PANTHER" id="PTHR47186:SF3">
    <property type="entry name" value="OS09G0267800 PROTEIN"/>
    <property type="match status" value="1"/>
</dbReference>
<gene>
    <name evidence="10" type="primary">ga11150</name>
    <name evidence="10" type="ORF">PR202_ga11150</name>
</gene>
<protein>
    <recommendedName>
        <fullName evidence="12">Rx N-terminal domain-containing protein</fullName>
    </recommendedName>
</protein>
<reference evidence="10" key="1">
    <citation type="journal article" date="2018" name="DNA Res.">
        <title>Multiple hybrid de novo genome assembly of finger millet, an orphan allotetraploid crop.</title>
        <authorList>
            <person name="Hatakeyama M."/>
            <person name="Aluri S."/>
            <person name="Balachadran M.T."/>
            <person name="Sivarajan S.R."/>
            <person name="Patrignani A."/>
            <person name="Gruter S."/>
            <person name="Poveda L."/>
            <person name="Shimizu-Inatsugi R."/>
            <person name="Baeten J."/>
            <person name="Francoijs K.J."/>
            <person name="Nataraja K.N."/>
            <person name="Reddy Y.A.N."/>
            <person name="Phadnis S."/>
            <person name="Ravikumar R.L."/>
            <person name="Schlapbach R."/>
            <person name="Sreeman S.M."/>
            <person name="Shimizu K.K."/>
        </authorList>
    </citation>
    <scope>NUCLEOTIDE SEQUENCE</scope>
</reference>
<dbReference type="InterPro" id="IPR055414">
    <property type="entry name" value="LRR_R13L4/SHOC2-like"/>
</dbReference>
<evidence type="ECO:0000313" key="10">
    <source>
        <dbReference type="EMBL" id="GJM94502.1"/>
    </source>
</evidence>
<dbReference type="InterPro" id="IPR001611">
    <property type="entry name" value="Leu-rich_rpt"/>
</dbReference>
<evidence type="ECO:0000256" key="7">
    <source>
        <dbReference type="SAM" id="MobiDB-lite"/>
    </source>
</evidence>
<dbReference type="InterPro" id="IPR003591">
    <property type="entry name" value="Leu-rich_rpt_typical-subtyp"/>
</dbReference>
<dbReference type="SMART" id="SM00369">
    <property type="entry name" value="LRR_TYP"/>
    <property type="match status" value="4"/>
</dbReference>
<comment type="caution">
    <text evidence="10">The sequence shown here is derived from an EMBL/GenBank/DDBJ whole genome shotgun (WGS) entry which is preliminary data.</text>
</comment>
<keyword evidence="5" id="KW-0611">Plant defense</keyword>
<evidence type="ECO:0000256" key="1">
    <source>
        <dbReference type="ARBA" id="ARBA00008894"/>
    </source>
</evidence>
<dbReference type="InterPro" id="IPR032675">
    <property type="entry name" value="LRR_dom_sf"/>
</dbReference>